<name>A0AAU8KHK4_9ACTN</name>
<keyword evidence="3" id="KW-0902">Two-component regulatory system</keyword>
<sequence>MKGLRGVIGRVRGWRRGWHERTKLQRIDLYTRGTLAVLPWVFLASWGLLPLLPVLGEGPVPAGLAVAFFAVNTALCVLSNRHLGAAFAHHRGAETFPVRRLRLPAALLALLTGLVVALAATADLKDAGLALLVLDVPLAFAIPYVLLVPVRTYLVHSAVYAAVLVALLAAVGVPAGLLFGAVLSMLVAILLVLSSVRPSAWSMSAMWQAEEARDMQARLAVAEERLRFGRDMHDVLGRNLSVIALKSELAVELAQRGNPAAVDQMVEVQRIARASQQEVRDVVRGYREADLPTELMGARGVLQAAGISVTVEGADGPAGIGAPAAVQAALGWVVRETATNVLRHGDPRHCSIRLARTRDAVVLEVENDGAGTADPLDGGGDGGGSGLAGLRERLGALGGTLTAGPAGDDLFRVTATVPLTASRPAPAGRAPSAPDPGGRAPSTPAPDGRAPSTPDPDGHAAPDRRGASAPDGRPSPGGSPASSPPSPDPSALPEER</sequence>
<evidence type="ECO:0000259" key="6">
    <source>
        <dbReference type="Pfam" id="PF02518"/>
    </source>
</evidence>
<evidence type="ECO:0000256" key="3">
    <source>
        <dbReference type="ARBA" id="ARBA00023012"/>
    </source>
</evidence>
<gene>
    <name evidence="8" type="ORF">R1Y80_17355</name>
</gene>
<keyword evidence="5" id="KW-0472">Membrane</keyword>
<keyword evidence="5" id="KW-0812">Transmembrane</keyword>
<protein>
    <submittedName>
        <fullName evidence="8">Histidine kinase</fullName>
    </submittedName>
</protein>
<feature type="compositionally biased region" description="Low complexity" evidence="4">
    <location>
        <begin position="421"/>
        <end position="442"/>
    </location>
</feature>
<keyword evidence="1" id="KW-0808">Transferase</keyword>
<evidence type="ECO:0000256" key="1">
    <source>
        <dbReference type="ARBA" id="ARBA00022679"/>
    </source>
</evidence>
<evidence type="ECO:0000256" key="4">
    <source>
        <dbReference type="SAM" id="MobiDB-lite"/>
    </source>
</evidence>
<dbReference type="Gene3D" id="1.20.5.1930">
    <property type="match status" value="1"/>
</dbReference>
<dbReference type="InterPro" id="IPR011712">
    <property type="entry name" value="Sig_transdc_His_kin_sub3_dim/P"/>
</dbReference>
<dbReference type="Pfam" id="PF07730">
    <property type="entry name" value="HisKA_3"/>
    <property type="match status" value="1"/>
</dbReference>
<dbReference type="PANTHER" id="PTHR24421:SF63">
    <property type="entry name" value="SENSOR HISTIDINE KINASE DESK"/>
    <property type="match status" value="1"/>
</dbReference>
<proteinExistence type="predicted"/>
<feature type="transmembrane region" description="Helical" evidence="5">
    <location>
        <begin position="127"/>
        <end position="146"/>
    </location>
</feature>
<dbReference type="RefSeq" id="WP_354597390.1">
    <property type="nucleotide sequence ID" value="NZ_CP136798.1"/>
</dbReference>
<accession>A0AAU8KHK4</accession>
<dbReference type="InterPro" id="IPR036890">
    <property type="entry name" value="HATPase_C_sf"/>
</dbReference>
<reference evidence="8" key="1">
    <citation type="submission" date="2023-10" db="EMBL/GenBank/DDBJ databases">
        <title>Complete genome sequence of Streptomyces sp. JL1001.</title>
        <authorList>
            <person name="Jiang L."/>
        </authorList>
    </citation>
    <scope>NUCLEOTIDE SEQUENCE</scope>
    <source>
        <strain evidence="8">JL1001</strain>
    </source>
</reference>
<keyword evidence="2 8" id="KW-0418">Kinase</keyword>
<feature type="compositionally biased region" description="Basic and acidic residues" evidence="4">
    <location>
        <begin position="456"/>
        <end position="466"/>
    </location>
</feature>
<dbReference type="GO" id="GO:0016020">
    <property type="term" value="C:membrane"/>
    <property type="evidence" value="ECO:0007669"/>
    <property type="project" value="InterPro"/>
</dbReference>
<dbReference type="GO" id="GO:0000155">
    <property type="term" value="F:phosphorelay sensor kinase activity"/>
    <property type="evidence" value="ECO:0007669"/>
    <property type="project" value="InterPro"/>
</dbReference>
<dbReference type="SUPFAM" id="SSF55874">
    <property type="entry name" value="ATPase domain of HSP90 chaperone/DNA topoisomerase II/histidine kinase"/>
    <property type="match status" value="1"/>
</dbReference>
<feature type="transmembrane region" description="Helical" evidence="5">
    <location>
        <begin position="101"/>
        <end position="121"/>
    </location>
</feature>
<evidence type="ECO:0000313" key="8">
    <source>
        <dbReference type="EMBL" id="XCN15298.1"/>
    </source>
</evidence>
<feature type="domain" description="Histidine kinase/HSP90-like ATPase" evidence="6">
    <location>
        <begin position="327"/>
        <end position="420"/>
    </location>
</feature>
<feature type="transmembrane region" description="Helical" evidence="5">
    <location>
        <begin position="60"/>
        <end position="80"/>
    </location>
</feature>
<feature type="compositionally biased region" description="Low complexity" evidence="4">
    <location>
        <begin position="467"/>
        <end position="481"/>
    </location>
</feature>
<dbReference type="AlphaFoldDB" id="A0AAU8KHK4"/>
<dbReference type="PANTHER" id="PTHR24421">
    <property type="entry name" value="NITRATE/NITRITE SENSOR PROTEIN NARX-RELATED"/>
    <property type="match status" value="1"/>
</dbReference>
<evidence type="ECO:0000256" key="5">
    <source>
        <dbReference type="SAM" id="Phobius"/>
    </source>
</evidence>
<dbReference type="Gene3D" id="3.30.565.10">
    <property type="entry name" value="Histidine kinase-like ATPase, C-terminal domain"/>
    <property type="match status" value="1"/>
</dbReference>
<organism evidence="8">
    <name type="scientific">Streptomyces sp. JL1001</name>
    <dbReference type="NCBI Taxonomy" id="3078227"/>
    <lineage>
        <taxon>Bacteria</taxon>
        <taxon>Bacillati</taxon>
        <taxon>Actinomycetota</taxon>
        <taxon>Actinomycetes</taxon>
        <taxon>Kitasatosporales</taxon>
        <taxon>Streptomycetaceae</taxon>
        <taxon>Streptomyces</taxon>
    </lineage>
</organism>
<dbReference type="EMBL" id="CP136798">
    <property type="protein sequence ID" value="XCN15298.1"/>
    <property type="molecule type" value="Genomic_DNA"/>
</dbReference>
<feature type="region of interest" description="Disordered" evidence="4">
    <location>
        <begin position="421"/>
        <end position="496"/>
    </location>
</feature>
<feature type="transmembrane region" description="Helical" evidence="5">
    <location>
        <begin position="29"/>
        <end position="48"/>
    </location>
</feature>
<dbReference type="InterPro" id="IPR050482">
    <property type="entry name" value="Sensor_HK_TwoCompSys"/>
</dbReference>
<dbReference type="GO" id="GO:0046983">
    <property type="term" value="F:protein dimerization activity"/>
    <property type="evidence" value="ECO:0007669"/>
    <property type="project" value="InterPro"/>
</dbReference>
<dbReference type="Pfam" id="PF02518">
    <property type="entry name" value="HATPase_c"/>
    <property type="match status" value="1"/>
</dbReference>
<feature type="domain" description="Signal transduction histidine kinase subgroup 3 dimerisation and phosphoacceptor" evidence="7">
    <location>
        <begin position="224"/>
        <end position="291"/>
    </location>
</feature>
<keyword evidence="5" id="KW-1133">Transmembrane helix</keyword>
<evidence type="ECO:0000259" key="7">
    <source>
        <dbReference type="Pfam" id="PF07730"/>
    </source>
</evidence>
<dbReference type="InterPro" id="IPR003594">
    <property type="entry name" value="HATPase_dom"/>
</dbReference>
<evidence type="ECO:0000256" key="2">
    <source>
        <dbReference type="ARBA" id="ARBA00022777"/>
    </source>
</evidence>
<dbReference type="CDD" id="cd16917">
    <property type="entry name" value="HATPase_UhpB-NarQ-NarX-like"/>
    <property type="match status" value="1"/>
</dbReference>